<accession>A0ABV5NQ88</accession>
<proteinExistence type="predicted"/>
<name>A0ABV5NQ88_9ACTN</name>
<reference evidence="1 2" key="1">
    <citation type="submission" date="2024-09" db="EMBL/GenBank/DDBJ databases">
        <authorList>
            <person name="Sun Q."/>
            <person name="Mori K."/>
        </authorList>
    </citation>
    <scope>NUCLEOTIDE SEQUENCE [LARGE SCALE GENOMIC DNA]</scope>
    <source>
        <strain evidence="1 2">JCM 3324</strain>
    </source>
</reference>
<dbReference type="EMBL" id="JBHMCF010000025">
    <property type="protein sequence ID" value="MFB9472478.1"/>
    <property type="molecule type" value="Genomic_DNA"/>
</dbReference>
<gene>
    <name evidence="1" type="ORF">ACFFR3_23465</name>
</gene>
<evidence type="ECO:0000313" key="1">
    <source>
        <dbReference type="EMBL" id="MFB9472478.1"/>
    </source>
</evidence>
<protein>
    <recommendedName>
        <fullName evidence="3">PE domain-containing protein</fullName>
    </recommendedName>
</protein>
<organism evidence="1 2">
    <name type="scientific">Nonomuraea salmonea</name>
    <dbReference type="NCBI Taxonomy" id="46181"/>
    <lineage>
        <taxon>Bacteria</taxon>
        <taxon>Bacillati</taxon>
        <taxon>Actinomycetota</taxon>
        <taxon>Actinomycetes</taxon>
        <taxon>Streptosporangiales</taxon>
        <taxon>Streptosporangiaceae</taxon>
        <taxon>Nonomuraea</taxon>
    </lineage>
</organism>
<sequence length="105" mass="10750">MAEEFSANRLEAASVARDLKAIRAALDGGPAQAQPTGSPKADAALRCFVAESSDNRERMDQLLERAAGLLDALVTGTGELDGALALADRPAPQAPAGVVVEQAHG</sequence>
<dbReference type="RefSeq" id="WP_345395176.1">
    <property type="nucleotide sequence ID" value="NZ_BAAAXS010000001.1"/>
</dbReference>
<keyword evidence="2" id="KW-1185">Reference proteome</keyword>
<dbReference type="Proteomes" id="UP001589568">
    <property type="component" value="Unassembled WGS sequence"/>
</dbReference>
<evidence type="ECO:0008006" key="3">
    <source>
        <dbReference type="Google" id="ProtNLM"/>
    </source>
</evidence>
<evidence type="ECO:0000313" key="2">
    <source>
        <dbReference type="Proteomes" id="UP001589568"/>
    </source>
</evidence>
<comment type="caution">
    <text evidence="1">The sequence shown here is derived from an EMBL/GenBank/DDBJ whole genome shotgun (WGS) entry which is preliminary data.</text>
</comment>